<feature type="domain" description="D-isomer specific 2-hydroxyacid dehydrogenase NAD-binding" evidence="6">
    <location>
        <begin position="113"/>
        <end position="287"/>
    </location>
</feature>
<dbReference type="InterPro" id="IPR006140">
    <property type="entry name" value="D-isomer_DH_NAD-bd"/>
</dbReference>
<dbReference type="InterPro" id="IPR050857">
    <property type="entry name" value="D-2-hydroxyacid_DH"/>
</dbReference>
<evidence type="ECO:0000256" key="2">
    <source>
        <dbReference type="ARBA" id="ARBA00023002"/>
    </source>
</evidence>
<evidence type="ECO:0000259" key="6">
    <source>
        <dbReference type="Pfam" id="PF02826"/>
    </source>
</evidence>
<feature type="domain" description="D-isomer specific 2-hydroxyacid dehydrogenase catalytic" evidence="5">
    <location>
        <begin position="21"/>
        <end position="318"/>
    </location>
</feature>
<evidence type="ECO:0000259" key="5">
    <source>
        <dbReference type="Pfam" id="PF00389"/>
    </source>
</evidence>
<dbReference type="InterPro" id="IPR006139">
    <property type="entry name" value="D-isomer_2_OHA_DH_cat_dom"/>
</dbReference>
<dbReference type="GO" id="GO:0051287">
    <property type="term" value="F:NAD binding"/>
    <property type="evidence" value="ECO:0007669"/>
    <property type="project" value="InterPro"/>
</dbReference>
<dbReference type="SUPFAM" id="SSF51735">
    <property type="entry name" value="NAD(P)-binding Rossmann-fold domains"/>
    <property type="match status" value="1"/>
</dbReference>
<evidence type="ECO:0000256" key="3">
    <source>
        <dbReference type="ARBA" id="ARBA00023027"/>
    </source>
</evidence>
<reference evidence="7 8" key="1">
    <citation type="submission" date="2019-11" db="EMBL/GenBank/DDBJ databases">
        <authorList>
            <person name="Li X.-J."/>
            <person name="Feng X.-M."/>
        </authorList>
    </citation>
    <scope>NUCLEOTIDE SEQUENCE [LARGE SCALE GENOMIC DNA]</scope>
    <source>
        <strain evidence="7 8">XMNu-373</strain>
    </source>
</reference>
<dbReference type="Proteomes" id="UP000460435">
    <property type="component" value="Unassembled WGS sequence"/>
</dbReference>
<dbReference type="Gene3D" id="3.40.50.720">
    <property type="entry name" value="NAD(P)-binding Rossmann-like Domain"/>
    <property type="match status" value="2"/>
</dbReference>
<dbReference type="PANTHER" id="PTHR42789">
    <property type="entry name" value="D-ISOMER SPECIFIC 2-HYDROXYACID DEHYDROGENASE FAMILY PROTEIN (AFU_ORTHOLOGUE AFUA_6G10090)"/>
    <property type="match status" value="1"/>
</dbReference>
<comment type="caution">
    <text evidence="7">The sequence shown here is derived from an EMBL/GenBank/DDBJ whole genome shotgun (WGS) entry which is preliminary data.</text>
</comment>
<evidence type="ECO:0000256" key="4">
    <source>
        <dbReference type="RuleBase" id="RU003719"/>
    </source>
</evidence>
<dbReference type="InterPro" id="IPR036291">
    <property type="entry name" value="NAD(P)-bd_dom_sf"/>
</dbReference>
<organism evidence="7 8">
    <name type="scientific">Phytoactinopolyspora mesophila</name>
    <dbReference type="NCBI Taxonomy" id="2650750"/>
    <lineage>
        <taxon>Bacteria</taxon>
        <taxon>Bacillati</taxon>
        <taxon>Actinomycetota</taxon>
        <taxon>Actinomycetes</taxon>
        <taxon>Jiangellales</taxon>
        <taxon>Jiangellaceae</taxon>
        <taxon>Phytoactinopolyspora</taxon>
    </lineage>
</organism>
<evidence type="ECO:0000313" key="8">
    <source>
        <dbReference type="Proteomes" id="UP000460435"/>
    </source>
</evidence>
<comment type="similarity">
    <text evidence="1 4">Belongs to the D-isomer specific 2-hydroxyacid dehydrogenase family.</text>
</comment>
<keyword evidence="3" id="KW-0520">NAD</keyword>
<dbReference type="PANTHER" id="PTHR42789:SF1">
    <property type="entry name" value="D-ISOMER SPECIFIC 2-HYDROXYACID DEHYDROGENASE FAMILY PROTEIN (AFU_ORTHOLOGUE AFUA_6G10090)"/>
    <property type="match status" value="1"/>
</dbReference>
<gene>
    <name evidence="7" type="ORF">F7O44_03545</name>
</gene>
<name>A0A7K3LYQ4_9ACTN</name>
<dbReference type="EMBL" id="WLZY01000001">
    <property type="protein sequence ID" value="NDL56144.1"/>
    <property type="molecule type" value="Genomic_DNA"/>
</dbReference>
<dbReference type="GO" id="GO:0016616">
    <property type="term" value="F:oxidoreductase activity, acting on the CH-OH group of donors, NAD or NADP as acceptor"/>
    <property type="evidence" value="ECO:0007669"/>
    <property type="project" value="InterPro"/>
</dbReference>
<dbReference type="AlphaFoldDB" id="A0A7K3LYQ4"/>
<dbReference type="Pfam" id="PF02826">
    <property type="entry name" value="2-Hacid_dh_C"/>
    <property type="match status" value="1"/>
</dbReference>
<keyword evidence="8" id="KW-1185">Reference proteome</keyword>
<dbReference type="SUPFAM" id="SSF52283">
    <property type="entry name" value="Formate/glycerate dehydrogenase catalytic domain-like"/>
    <property type="match status" value="1"/>
</dbReference>
<dbReference type="Pfam" id="PF00389">
    <property type="entry name" value="2-Hacid_dh"/>
    <property type="match status" value="1"/>
</dbReference>
<evidence type="ECO:0000313" key="7">
    <source>
        <dbReference type="EMBL" id="NDL56144.1"/>
    </source>
</evidence>
<dbReference type="RefSeq" id="WP_162448770.1">
    <property type="nucleotide sequence ID" value="NZ_WLZY01000001.1"/>
</dbReference>
<accession>A0A7K3LYQ4</accession>
<keyword evidence="2 4" id="KW-0560">Oxidoreductase</keyword>
<protein>
    <submittedName>
        <fullName evidence="7">Phosphoglycerate dehydrogenase</fullName>
    </submittedName>
</protein>
<sequence length="327" mass="33613">MIADSGAADVAVVEDVRGKGLDDLAARLNVRHDPAAWSTPERIVAVAAGARALVVRNRAQVDAALLDALPALHVVARAGTGLDNIDLDAADQRGVVVVAPLGANALSVAEHTLGLALAVARRIVKLDVECRAGGWNRTPGLELSGRTWGVLGAGATARAVARVAAALGMAVIAYDPYVDAGDPELAQLGVRLAPLSEVMATADVISSHLPATDATRHLVDASLLAHVKPQALFVSVGRGEVVDEEALADALESGRLAGAGLDVREQEPPVPGRLEKLDNVVLTPHVAGITAQSQERIVGILAADIEAVLSGAPARHAVGQSTRRRTA</sequence>
<proteinExistence type="inferred from homology"/>
<evidence type="ECO:0000256" key="1">
    <source>
        <dbReference type="ARBA" id="ARBA00005854"/>
    </source>
</evidence>